<sequence>MTIKRSAAIVGAALLATSTLAAPAQAIPQLAYSCDDGVVRPAYGSLHVGGNACSGSLTGVVSNAQVTLESGPDAGTYFCGFVIVATYGGGISAYYCRLL</sequence>
<gene>
    <name evidence="2" type="ORF">ACIBG2_10645</name>
</gene>
<comment type="caution">
    <text evidence="2">The sequence shown here is derived from an EMBL/GenBank/DDBJ whole genome shotgun (WGS) entry which is preliminary data.</text>
</comment>
<dbReference type="PROSITE" id="PS51257">
    <property type="entry name" value="PROKAR_LIPOPROTEIN"/>
    <property type="match status" value="1"/>
</dbReference>
<feature type="signal peptide" evidence="1">
    <location>
        <begin position="1"/>
        <end position="21"/>
    </location>
</feature>
<evidence type="ECO:0000256" key="1">
    <source>
        <dbReference type="SAM" id="SignalP"/>
    </source>
</evidence>
<protein>
    <recommendedName>
        <fullName evidence="4">Ig-like domain-containing protein</fullName>
    </recommendedName>
</protein>
<dbReference type="EMBL" id="JBITGY010000003">
    <property type="protein sequence ID" value="MFI6497835.1"/>
    <property type="molecule type" value="Genomic_DNA"/>
</dbReference>
<keyword evidence="1" id="KW-0732">Signal</keyword>
<dbReference type="RefSeq" id="WP_397081021.1">
    <property type="nucleotide sequence ID" value="NZ_JBITGY010000003.1"/>
</dbReference>
<feature type="chain" id="PRO_5045262840" description="Ig-like domain-containing protein" evidence="1">
    <location>
        <begin position="22"/>
        <end position="99"/>
    </location>
</feature>
<dbReference type="Proteomes" id="UP001612741">
    <property type="component" value="Unassembled WGS sequence"/>
</dbReference>
<evidence type="ECO:0008006" key="4">
    <source>
        <dbReference type="Google" id="ProtNLM"/>
    </source>
</evidence>
<evidence type="ECO:0000313" key="2">
    <source>
        <dbReference type="EMBL" id="MFI6497835.1"/>
    </source>
</evidence>
<accession>A0ABW7YPK9</accession>
<name>A0ABW7YPK9_9ACTN</name>
<organism evidence="2 3">
    <name type="scientific">Nonomuraea typhae</name>
    <dbReference type="NCBI Taxonomy" id="2603600"/>
    <lineage>
        <taxon>Bacteria</taxon>
        <taxon>Bacillati</taxon>
        <taxon>Actinomycetota</taxon>
        <taxon>Actinomycetes</taxon>
        <taxon>Streptosporangiales</taxon>
        <taxon>Streptosporangiaceae</taxon>
        <taxon>Nonomuraea</taxon>
    </lineage>
</organism>
<keyword evidence="3" id="KW-1185">Reference proteome</keyword>
<reference evidence="2 3" key="1">
    <citation type="submission" date="2024-10" db="EMBL/GenBank/DDBJ databases">
        <title>The Natural Products Discovery Center: Release of the First 8490 Sequenced Strains for Exploring Actinobacteria Biosynthetic Diversity.</title>
        <authorList>
            <person name="Kalkreuter E."/>
            <person name="Kautsar S.A."/>
            <person name="Yang D."/>
            <person name="Bader C.D."/>
            <person name="Teijaro C.N."/>
            <person name="Fluegel L."/>
            <person name="Davis C.M."/>
            <person name="Simpson J.R."/>
            <person name="Lauterbach L."/>
            <person name="Steele A.D."/>
            <person name="Gui C."/>
            <person name="Meng S."/>
            <person name="Li G."/>
            <person name="Viehrig K."/>
            <person name="Ye F."/>
            <person name="Su P."/>
            <person name="Kiefer A.F."/>
            <person name="Nichols A."/>
            <person name="Cepeda A.J."/>
            <person name="Yan W."/>
            <person name="Fan B."/>
            <person name="Jiang Y."/>
            <person name="Adhikari A."/>
            <person name="Zheng C.-J."/>
            <person name="Schuster L."/>
            <person name="Cowan T.M."/>
            <person name="Smanski M.J."/>
            <person name="Chevrette M.G."/>
            <person name="De Carvalho L.P.S."/>
            <person name="Shen B."/>
        </authorList>
    </citation>
    <scope>NUCLEOTIDE SEQUENCE [LARGE SCALE GENOMIC DNA]</scope>
    <source>
        <strain evidence="2 3">NPDC050545</strain>
    </source>
</reference>
<proteinExistence type="predicted"/>
<evidence type="ECO:0000313" key="3">
    <source>
        <dbReference type="Proteomes" id="UP001612741"/>
    </source>
</evidence>